<dbReference type="RefSeq" id="WP_187578012.1">
    <property type="nucleotide sequence ID" value="NZ_CP060713.1"/>
</dbReference>
<evidence type="ECO:0000313" key="5">
    <source>
        <dbReference type="EMBL" id="QNN52170.1"/>
    </source>
</evidence>
<dbReference type="SUPFAM" id="SSF52540">
    <property type="entry name" value="P-loop containing nucleoside triphosphate hydrolases"/>
    <property type="match status" value="1"/>
</dbReference>
<dbReference type="PANTHER" id="PTHR32309:SF31">
    <property type="entry name" value="CAPSULAR EXOPOLYSACCHARIDE FAMILY"/>
    <property type="match status" value="1"/>
</dbReference>
<evidence type="ECO:0000313" key="6">
    <source>
        <dbReference type="Proteomes" id="UP000515947"/>
    </source>
</evidence>
<dbReference type="AlphaFoldDB" id="A0A7G9R995"/>
<dbReference type="Gene3D" id="3.40.50.300">
    <property type="entry name" value="P-loop containing nucleotide triphosphate hydrolases"/>
    <property type="match status" value="1"/>
</dbReference>
<keyword evidence="2" id="KW-0067">ATP-binding</keyword>
<accession>A0A7G9R995</accession>
<feature type="transmembrane region" description="Helical" evidence="4">
    <location>
        <begin position="14"/>
        <end position="32"/>
    </location>
</feature>
<dbReference type="KEGG" id="nmes:H9L09_16965"/>
<evidence type="ECO:0008006" key="7">
    <source>
        <dbReference type="Google" id="ProtNLM"/>
    </source>
</evidence>
<evidence type="ECO:0000256" key="2">
    <source>
        <dbReference type="ARBA" id="ARBA00022840"/>
    </source>
</evidence>
<proteinExistence type="predicted"/>
<name>A0A7G9R995_9ACTN</name>
<evidence type="ECO:0000256" key="4">
    <source>
        <dbReference type="SAM" id="Phobius"/>
    </source>
</evidence>
<dbReference type="EMBL" id="CP060713">
    <property type="protein sequence ID" value="QNN52170.1"/>
    <property type="molecule type" value="Genomic_DNA"/>
</dbReference>
<keyword evidence="4" id="KW-1133">Transmembrane helix</keyword>
<keyword evidence="1" id="KW-0547">Nucleotide-binding</keyword>
<keyword evidence="4" id="KW-0812">Transmembrane</keyword>
<sequence length="545" mass="57782">MDLIDYLEVFRRRWVLIVAATAVAMFAVWVTLPSGDAVTQSHMEYKATATIVLRPSANQATNLSTVALYATAGDVPKRAAKELGGTQDPQVLASLIKPTANPENLTVTISTVDKSEKVAAERANVFARQLVEYFGAKDRIDAEKQLAALRPQLQDYAIRLKELDARVTAQPGNSSLSAERAGLSSGYQAAISRAITLQDATVATSPLELLQPAVPIAQPTTGFAPPSSPVQRLMIGTGVGLLLGLALALLMERLDSRLRTREHVEQEFHLPVIAEIPGRPWRDWESRTVVTATDPGGAVAEAYRALRSAVLLMVPDVRRPGGQSVAGRRHPEVILVTSANPGEGKSATVANLAVVMAESGRRVLILSMDFRDPAIDAFFNVGSSVGLSDLLGADRGLDLANVVRETDYPDVLIATAGTELGHPGALLAGAGPLIRKARKLADVVIIDTAPLLTVSDAVDVSPHVDAALIVVRANRATSEHGRSAHRLLSRMGVPALGAVLVGSSSVSFDPYPTWQVRSGAGATPGAGTRRSPVPATRRDTRSPRA</sequence>
<evidence type="ECO:0000256" key="1">
    <source>
        <dbReference type="ARBA" id="ARBA00022741"/>
    </source>
</evidence>
<protein>
    <recommendedName>
        <fullName evidence="7">Polysaccharide biosynthesis tyrosine autokinase</fullName>
    </recommendedName>
</protein>
<feature type="compositionally biased region" description="Basic and acidic residues" evidence="3">
    <location>
        <begin position="536"/>
        <end position="545"/>
    </location>
</feature>
<dbReference type="InterPro" id="IPR050445">
    <property type="entry name" value="Bact_polysacc_biosynth/exp"/>
</dbReference>
<organism evidence="5 6">
    <name type="scientific">Nocardioides mesophilus</name>
    <dbReference type="NCBI Taxonomy" id="433659"/>
    <lineage>
        <taxon>Bacteria</taxon>
        <taxon>Bacillati</taxon>
        <taxon>Actinomycetota</taxon>
        <taxon>Actinomycetes</taxon>
        <taxon>Propionibacteriales</taxon>
        <taxon>Nocardioidaceae</taxon>
        <taxon>Nocardioides</taxon>
    </lineage>
</organism>
<dbReference type="InterPro" id="IPR005702">
    <property type="entry name" value="Wzc-like_C"/>
</dbReference>
<gene>
    <name evidence="5" type="ORF">H9L09_16965</name>
</gene>
<reference evidence="5 6" key="1">
    <citation type="submission" date="2020-08" db="EMBL/GenBank/DDBJ databases">
        <title>Genome sequence of Nocardioides mesophilus KACC 16243T.</title>
        <authorList>
            <person name="Hyun D.-W."/>
            <person name="Bae J.-W."/>
        </authorList>
    </citation>
    <scope>NUCLEOTIDE SEQUENCE [LARGE SCALE GENOMIC DNA]</scope>
    <source>
        <strain evidence="5 6">KACC 16243</strain>
    </source>
</reference>
<dbReference type="CDD" id="cd05387">
    <property type="entry name" value="BY-kinase"/>
    <property type="match status" value="1"/>
</dbReference>
<dbReference type="Proteomes" id="UP000515947">
    <property type="component" value="Chromosome"/>
</dbReference>
<keyword evidence="6" id="KW-1185">Reference proteome</keyword>
<evidence type="ECO:0000256" key="3">
    <source>
        <dbReference type="SAM" id="MobiDB-lite"/>
    </source>
</evidence>
<dbReference type="PANTHER" id="PTHR32309">
    <property type="entry name" value="TYROSINE-PROTEIN KINASE"/>
    <property type="match status" value="1"/>
</dbReference>
<keyword evidence="4" id="KW-0472">Membrane</keyword>
<dbReference type="InterPro" id="IPR027417">
    <property type="entry name" value="P-loop_NTPase"/>
</dbReference>
<feature type="region of interest" description="Disordered" evidence="3">
    <location>
        <begin position="517"/>
        <end position="545"/>
    </location>
</feature>
<feature type="compositionally biased region" description="Low complexity" evidence="3">
    <location>
        <begin position="517"/>
        <end position="531"/>
    </location>
</feature>